<gene>
    <name evidence="2" type="ORF">Enr13x_07460</name>
</gene>
<dbReference type="RefSeq" id="WP_145384707.1">
    <property type="nucleotide sequence ID" value="NZ_CP037423.1"/>
</dbReference>
<sequence>MKRIPTVCVGVFWKASKGRYFLRWTDPFTGKRRSEQTEILTRNKRGRSQADRLAVAKEQELKKSLRRDDFSWDAFEEKYKQEHLKFTSTENQQKWNAVVRFLHEAAAESRQVYGELMLSDVKPLFLSEVETLIRSKLSSGSVSSYVATLRSGLSWAASMEMMDPLPRRRSRGRVEHVLPAMRLNPISREELDKMKDVTDKVVGKRYGQSVKDYLEALWLSGCRMCEPLQIHATRRNCHRPLNLAGEHPKFCWVNTQKNRRDVIARVTKDFAADVERRVADGGFLYQPSCETGLIERRTSLSKVVAAIGKKADVWAEEGKTATAKHFRSSFVTRWSIRGMPIALIQEMVRHRSRSTTERYYVGDLSGKIDFDESKFGDQSGDQA</sequence>
<keyword evidence="3" id="KW-1185">Reference proteome</keyword>
<dbReference type="InterPro" id="IPR013762">
    <property type="entry name" value="Integrase-like_cat_sf"/>
</dbReference>
<protein>
    <submittedName>
        <fullName evidence="2">Phage integrase family protein</fullName>
    </submittedName>
</protein>
<dbReference type="KEGG" id="snep:Enr13x_07460"/>
<reference evidence="2 3" key="1">
    <citation type="submission" date="2019-03" db="EMBL/GenBank/DDBJ databases">
        <title>Deep-cultivation of Planctomycetes and their phenomic and genomic characterization uncovers novel biology.</title>
        <authorList>
            <person name="Wiegand S."/>
            <person name="Jogler M."/>
            <person name="Boedeker C."/>
            <person name="Pinto D."/>
            <person name="Vollmers J."/>
            <person name="Rivas-Marin E."/>
            <person name="Kohn T."/>
            <person name="Peeters S.H."/>
            <person name="Heuer A."/>
            <person name="Rast P."/>
            <person name="Oberbeckmann S."/>
            <person name="Bunk B."/>
            <person name="Jeske O."/>
            <person name="Meyerdierks A."/>
            <person name="Storesund J.E."/>
            <person name="Kallscheuer N."/>
            <person name="Luecker S."/>
            <person name="Lage O.M."/>
            <person name="Pohl T."/>
            <person name="Merkel B.J."/>
            <person name="Hornburger P."/>
            <person name="Mueller R.-W."/>
            <person name="Bruemmer F."/>
            <person name="Labrenz M."/>
            <person name="Spormann A.M."/>
            <person name="Op den Camp H."/>
            <person name="Overmann J."/>
            <person name="Amann R."/>
            <person name="Jetten M.S.M."/>
            <person name="Mascher T."/>
            <person name="Medema M.H."/>
            <person name="Devos D.P."/>
            <person name="Kaster A.-K."/>
            <person name="Ovreas L."/>
            <person name="Rohde M."/>
            <person name="Galperin M.Y."/>
            <person name="Jogler C."/>
        </authorList>
    </citation>
    <scope>NUCLEOTIDE SEQUENCE [LARGE SCALE GENOMIC DNA]</scope>
    <source>
        <strain evidence="2 3">Enr13</strain>
    </source>
</reference>
<name>A0A518HJG3_9BACT</name>
<dbReference type="GO" id="GO:0015074">
    <property type="term" value="P:DNA integration"/>
    <property type="evidence" value="ECO:0007669"/>
    <property type="project" value="InterPro"/>
</dbReference>
<dbReference type="GO" id="GO:0006310">
    <property type="term" value="P:DNA recombination"/>
    <property type="evidence" value="ECO:0007669"/>
    <property type="project" value="UniProtKB-KW"/>
</dbReference>
<organism evidence="2 3">
    <name type="scientific">Stieleria neptunia</name>
    <dbReference type="NCBI Taxonomy" id="2527979"/>
    <lineage>
        <taxon>Bacteria</taxon>
        <taxon>Pseudomonadati</taxon>
        <taxon>Planctomycetota</taxon>
        <taxon>Planctomycetia</taxon>
        <taxon>Pirellulales</taxon>
        <taxon>Pirellulaceae</taxon>
        <taxon>Stieleria</taxon>
    </lineage>
</organism>
<accession>A0A518HJG3</accession>
<dbReference type="AlphaFoldDB" id="A0A518HJG3"/>
<proteinExistence type="predicted"/>
<dbReference type="Proteomes" id="UP000319004">
    <property type="component" value="Chromosome"/>
</dbReference>
<dbReference type="GO" id="GO:0003677">
    <property type="term" value="F:DNA binding"/>
    <property type="evidence" value="ECO:0007669"/>
    <property type="project" value="InterPro"/>
</dbReference>
<evidence type="ECO:0000256" key="1">
    <source>
        <dbReference type="ARBA" id="ARBA00023172"/>
    </source>
</evidence>
<dbReference type="OrthoDB" id="235238at2"/>
<keyword evidence="1" id="KW-0233">DNA recombination</keyword>
<evidence type="ECO:0000313" key="2">
    <source>
        <dbReference type="EMBL" id="QDV40910.1"/>
    </source>
</evidence>
<dbReference type="SUPFAM" id="SSF56349">
    <property type="entry name" value="DNA breaking-rejoining enzymes"/>
    <property type="match status" value="1"/>
</dbReference>
<dbReference type="InterPro" id="IPR011010">
    <property type="entry name" value="DNA_brk_join_enz"/>
</dbReference>
<evidence type="ECO:0000313" key="3">
    <source>
        <dbReference type="Proteomes" id="UP000319004"/>
    </source>
</evidence>
<dbReference type="Gene3D" id="1.10.443.10">
    <property type="entry name" value="Intergrase catalytic core"/>
    <property type="match status" value="1"/>
</dbReference>
<dbReference type="EMBL" id="CP037423">
    <property type="protein sequence ID" value="QDV40910.1"/>
    <property type="molecule type" value="Genomic_DNA"/>
</dbReference>